<name>A0A1E7N9C7_KITAU</name>
<organism evidence="3 4">
    <name type="scientific">Kitasatospora aureofaciens</name>
    <name type="common">Streptomyces aureofaciens</name>
    <dbReference type="NCBI Taxonomy" id="1894"/>
    <lineage>
        <taxon>Bacteria</taxon>
        <taxon>Bacillati</taxon>
        <taxon>Actinomycetota</taxon>
        <taxon>Actinomycetes</taxon>
        <taxon>Kitasatosporales</taxon>
        <taxon>Streptomycetaceae</taxon>
        <taxon>Kitasatospora</taxon>
    </lineage>
</organism>
<evidence type="ECO:0008006" key="5">
    <source>
        <dbReference type="Google" id="ProtNLM"/>
    </source>
</evidence>
<feature type="transmembrane region" description="Helical" evidence="1">
    <location>
        <begin position="47"/>
        <end position="66"/>
    </location>
</feature>
<evidence type="ECO:0000313" key="2">
    <source>
        <dbReference type="EMBL" id="GGU95930.1"/>
    </source>
</evidence>
<keyword evidence="1" id="KW-1133">Transmembrane helix</keyword>
<dbReference type="Proteomes" id="UP000037395">
    <property type="component" value="Unassembled WGS sequence"/>
</dbReference>
<keyword evidence="1" id="KW-0472">Membrane</keyword>
<feature type="transmembrane region" description="Helical" evidence="1">
    <location>
        <begin position="72"/>
        <end position="91"/>
    </location>
</feature>
<dbReference type="RefSeq" id="WP_030555221.1">
    <property type="nucleotide sequence ID" value="NZ_BMUB01000017.1"/>
</dbReference>
<protein>
    <recommendedName>
        <fullName evidence="5">DUF3040 domain-containing protein</fullName>
    </recommendedName>
</protein>
<proteinExistence type="predicted"/>
<reference evidence="3 4" key="2">
    <citation type="submission" date="2014-07" db="EMBL/GenBank/DDBJ databases">
        <authorList>
            <person name="Zhang J.E."/>
            <person name="Yang H."/>
            <person name="Guo J."/>
            <person name="Deng Z."/>
            <person name="Luo H."/>
            <person name="Luo M."/>
            <person name="Zhao B."/>
        </authorList>
    </citation>
    <scope>NUCLEOTIDE SEQUENCE [LARGE SCALE GENOMIC DNA]</scope>
    <source>
        <strain evidence="3">ATCC 10762</strain>
        <strain evidence="4">ATCC 10762 / DSM 40127 / CCM 3239 / JCM 4008 / LMG 5968 / NBRC 12843 / NCIMB 8234 / A-377</strain>
    </source>
</reference>
<evidence type="ECO:0000256" key="1">
    <source>
        <dbReference type="SAM" id="Phobius"/>
    </source>
</evidence>
<evidence type="ECO:0000313" key="3">
    <source>
        <dbReference type="EMBL" id="OEV37244.1"/>
    </source>
</evidence>
<dbReference type="EMBL" id="BMUB01000017">
    <property type="protein sequence ID" value="GGU95930.1"/>
    <property type="molecule type" value="Genomic_DNA"/>
</dbReference>
<reference evidence="3" key="3">
    <citation type="submission" date="2016-08" db="EMBL/GenBank/DDBJ databases">
        <title>Sequencing, Assembly and Comparative Genomics of S. aureofaciens ATCC 10762.</title>
        <authorList>
            <person name="Gradnigo J.S."/>
            <person name="Johnson N."/>
            <person name="Somerville G.A."/>
        </authorList>
    </citation>
    <scope>NUCLEOTIDE SEQUENCE [LARGE SCALE GENOMIC DNA]</scope>
    <source>
        <strain evidence="3">ATCC 10762</strain>
    </source>
</reference>
<reference evidence="2" key="5">
    <citation type="submission" date="2020-09" db="EMBL/GenBank/DDBJ databases">
        <authorList>
            <person name="Sun Q."/>
            <person name="Ohkuma M."/>
        </authorList>
    </citation>
    <scope>NUCLEOTIDE SEQUENCE</scope>
    <source>
        <strain evidence="2">JCM 4434</strain>
    </source>
</reference>
<dbReference type="EMBL" id="JPRF03000021">
    <property type="protein sequence ID" value="OEV37244.1"/>
    <property type="molecule type" value="Genomic_DNA"/>
</dbReference>
<dbReference type="Pfam" id="PF11239">
    <property type="entry name" value="DUF3040"/>
    <property type="match status" value="1"/>
</dbReference>
<dbReference type="InterPro" id="IPR021401">
    <property type="entry name" value="DUF3040"/>
</dbReference>
<reference evidence="4" key="4">
    <citation type="submission" date="2016-08" db="EMBL/GenBank/DDBJ databases">
        <title>Sequencing, assembly and comparative genomics of S. aureofaciens ATCC 10762.</title>
        <authorList>
            <person name="Gradnigo J.S."/>
            <person name="Johnson N."/>
            <person name="Somerville G.A."/>
        </authorList>
    </citation>
    <scope>NUCLEOTIDE SEQUENCE [LARGE SCALE GENOMIC DNA]</scope>
    <source>
        <strain evidence="4">ATCC 10762 / DSM 40127 / CCM 3239 / JCM 4008 / LMG 5968 / NBRC 12843 / NCIMB 8234 / A-377</strain>
    </source>
</reference>
<reference evidence="2" key="1">
    <citation type="journal article" date="2014" name="Int. J. Syst. Evol. Microbiol.">
        <title>Complete genome sequence of Corynebacterium casei LMG S-19264T (=DSM 44701T), isolated from a smear-ripened cheese.</title>
        <authorList>
            <consortium name="US DOE Joint Genome Institute (JGI-PGF)"/>
            <person name="Walter F."/>
            <person name="Albersmeier A."/>
            <person name="Kalinowski J."/>
            <person name="Ruckert C."/>
        </authorList>
    </citation>
    <scope>NUCLEOTIDE SEQUENCE</scope>
    <source>
        <strain evidence="2">JCM 4434</strain>
    </source>
</reference>
<keyword evidence="1" id="KW-0812">Transmembrane</keyword>
<comment type="caution">
    <text evidence="3">The sequence shown here is derived from an EMBL/GenBank/DDBJ whole genome shotgun (WGS) entry which is preliminary data.</text>
</comment>
<gene>
    <name evidence="2" type="ORF">GCM10010502_57360</name>
    <name evidence="3" type="ORF">HS99_0005435</name>
</gene>
<keyword evidence="4" id="KW-1185">Reference proteome</keyword>
<sequence>MDGHLTGREQRLLDDVESHLRREDPALDRLLGARPTLLARLWHRPRILAALASALAALTAACALYAAADTPAAPAAATTAAASAFMLALVLRRLAALGAA</sequence>
<dbReference type="AlphaFoldDB" id="A0A1E7N9C7"/>
<dbReference type="GeneID" id="97488685"/>
<accession>A0A8H9I2S5</accession>
<dbReference type="Proteomes" id="UP000610124">
    <property type="component" value="Unassembled WGS sequence"/>
</dbReference>
<accession>A0A1E7N9C7</accession>
<evidence type="ECO:0000313" key="4">
    <source>
        <dbReference type="Proteomes" id="UP000037395"/>
    </source>
</evidence>